<gene>
    <name evidence="1" type="ORF">RRG08_024831</name>
</gene>
<name>A0AAE0YIY2_9GAST</name>
<evidence type="ECO:0000313" key="1">
    <source>
        <dbReference type="EMBL" id="KAK3747684.1"/>
    </source>
</evidence>
<sequence length="199" mass="22163">MESNRSALVPLLVIIWDMIACTNKDLLLNLLAVHTLQSSQPEPGLSETITRPLYGILMEAEKQDKKKISILTRPEDGPATMLFFRPDAFRVFWSHGGSLQLKKTNEACRVLWGGATSGLSQLALSLSFYCAQVISGALRIKRFPQARQCPIISVTAQSTGFPTTLRLILPWLDLTPIYKIYSLAIVNFFVGPVFQEYCG</sequence>
<proteinExistence type="predicted"/>
<protein>
    <submittedName>
        <fullName evidence="1">Uncharacterized protein</fullName>
    </submittedName>
</protein>
<keyword evidence="2" id="KW-1185">Reference proteome</keyword>
<reference evidence="1" key="1">
    <citation type="journal article" date="2023" name="G3 (Bethesda)">
        <title>A reference genome for the long-term kleptoplast-retaining sea slug Elysia crispata morphotype clarki.</title>
        <authorList>
            <person name="Eastman K.E."/>
            <person name="Pendleton A.L."/>
            <person name="Shaikh M.A."/>
            <person name="Suttiyut T."/>
            <person name="Ogas R."/>
            <person name="Tomko P."/>
            <person name="Gavelis G."/>
            <person name="Widhalm J.R."/>
            <person name="Wisecaver J.H."/>
        </authorList>
    </citation>
    <scope>NUCLEOTIDE SEQUENCE</scope>
    <source>
        <strain evidence="1">ECLA1</strain>
    </source>
</reference>
<accession>A0AAE0YIY2</accession>
<dbReference type="Proteomes" id="UP001283361">
    <property type="component" value="Unassembled WGS sequence"/>
</dbReference>
<dbReference type="AlphaFoldDB" id="A0AAE0YIY2"/>
<dbReference type="EMBL" id="JAWDGP010006075">
    <property type="protein sequence ID" value="KAK3747684.1"/>
    <property type="molecule type" value="Genomic_DNA"/>
</dbReference>
<comment type="caution">
    <text evidence="1">The sequence shown here is derived from an EMBL/GenBank/DDBJ whole genome shotgun (WGS) entry which is preliminary data.</text>
</comment>
<organism evidence="1 2">
    <name type="scientific">Elysia crispata</name>
    <name type="common">lettuce slug</name>
    <dbReference type="NCBI Taxonomy" id="231223"/>
    <lineage>
        <taxon>Eukaryota</taxon>
        <taxon>Metazoa</taxon>
        <taxon>Spiralia</taxon>
        <taxon>Lophotrochozoa</taxon>
        <taxon>Mollusca</taxon>
        <taxon>Gastropoda</taxon>
        <taxon>Heterobranchia</taxon>
        <taxon>Euthyneura</taxon>
        <taxon>Panpulmonata</taxon>
        <taxon>Sacoglossa</taxon>
        <taxon>Placobranchoidea</taxon>
        <taxon>Plakobranchidae</taxon>
        <taxon>Elysia</taxon>
    </lineage>
</organism>
<evidence type="ECO:0000313" key="2">
    <source>
        <dbReference type="Proteomes" id="UP001283361"/>
    </source>
</evidence>